<dbReference type="PRINTS" id="PR02001">
    <property type="entry name" value="GCR1CAMPR"/>
</dbReference>
<feature type="transmembrane region" description="Helical" evidence="6">
    <location>
        <begin position="165"/>
        <end position="191"/>
    </location>
</feature>
<proteinExistence type="inferred from homology"/>
<keyword evidence="5 6" id="KW-0472">Membrane</keyword>
<evidence type="ECO:0000256" key="3">
    <source>
        <dbReference type="ARBA" id="ARBA00022692"/>
    </source>
</evidence>
<dbReference type="SUPFAM" id="SSF81321">
    <property type="entry name" value="Family A G protein-coupled receptor-like"/>
    <property type="match status" value="1"/>
</dbReference>
<dbReference type="PANTHER" id="PTHR23112">
    <property type="entry name" value="G PROTEIN-COUPLED RECEPTOR 157-RELATED"/>
    <property type="match status" value="1"/>
</dbReference>
<dbReference type="GO" id="GO:0007189">
    <property type="term" value="P:adenylate cyclase-activating G protein-coupled receptor signaling pathway"/>
    <property type="evidence" value="ECO:0007669"/>
    <property type="project" value="TreeGrafter"/>
</dbReference>
<comment type="similarity">
    <text evidence="2">Belongs to the G-protein coupled receptor 5 family.</text>
</comment>
<feature type="transmembrane region" description="Helical" evidence="6">
    <location>
        <begin position="6"/>
        <end position="25"/>
    </location>
</feature>
<feature type="transmembrane region" description="Helical" evidence="6">
    <location>
        <begin position="109"/>
        <end position="134"/>
    </location>
</feature>
<evidence type="ECO:0000256" key="5">
    <source>
        <dbReference type="ARBA" id="ARBA00023136"/>
    </source>
</evidence>
<keyword evidence="3 6" id="KW-0812">Transmembrane</keyword>
<name>A0A6B2LBQ6_9EUKA</name>
<evidence type="ECO:0000256" key="1">
    <source>
        <dbReference type="ARBA" id="ARBA00004141"/>
    </source>
</evidence>
<feature type="transmembrane region" description="Helical" evidence="6">
    <location>
        <begin position="75"/>
        <end position="97"/>
    </location>
</feature>
<evidence type="ECO:0000259" key="7">
    <source>
        <dbReference type="PROSITE" id="PS50262"/>
    </source>
</evidence>
<dbReference type="GO" id="GO:0004930">
    <property type="term" value="F:G protein-coupled receptor activity"/>
    <property type="evidence" value="ECO:0007669"/>
    <property type="project" value="TreeGrafter"/>
</dbReference>
<feature type="transmembrane region" description="Helical" evidence="6">
    <location>
        <begin position="32"/>
        <end position="55"/>
    </location>
</feature>
<dbReference type="Pfam" id="PF05462">
    <property type="entry name" value="Dicty_CAR"/>
    <property type="match status" value="1"/>
</dbReference>
<dbReference type="InterPro" id="IPR017452">
    <property type="entry name" value="GPCR_Rhodpsn_7TM"/>
</dbReference>
<dbReference type="GO" id="GO:0005886">
    <property type="term" value="C:plasma membrane"/>
    <property type="evidence" value="ECO:0007669"/>
    <property type="project" value="TreeGrafter"/>
</dbReference>
<dbReference type="AlphaFoldDB" id="A0A6B2LBQ6"/>
<feature type="domain" description="G-protein coupled receptors family 1 profile" evidence="7">
    <location>
        <begin position="14"/>
        <end position="112"/>
    </location>
</feature>
<organism evidence="8">
    <name type="scientific">Arcella intermedia</name>
    <dbReference type="NCBI Taxonomy" id="1963864"/>
    <lineage>
        <taxon>Eukaryota</taxon>
        <taxon>Amoebozoa</taxon>
        <taxon>Tubulinea</taxon>
        <taxon>Elardia</taxon>
        <taxon>Arcellinida</taxon>
        <taxon>Sphaerothecina</taxon>
        <taxon>Arcellidae</taxon>
        <taxon>Arcella</taxon>
    </lineage>
</organism>
<dbReference type="EMBL" id="GIBP01005342">
    <property type="protein sequence ID" value="NDV34311.1"/>
    <property type="molecule type" value="Transcribed_RNA"/>
</dbReference>
<evidence type="ECO:0000256" key="6">
    <source>
        <dbReference type="SAM" id="Phobius"/>
    </source>
</evidence>
<accession>A0A6B2LBQ6</accession>
<protein>
    <recommendedName>
        <fullName evidence="7">G-protein coupled receptors family 1 profile domain-containing protein</fullName>
    </recommendedName>
</protein>
<evidence type="ECO:0000256" key="4">
    <source>
        <dbReference type="ARBA" id="ARBA00022989"/>
    </source>
</evidence>
<comment type="subcellular location">
    <subcellularLocation>
        <location evidence="1">Membrane</location>
        <topology evidence="1">Multi-pass membrane protein</topology>
    </subcellularLocation>
</comment>
<dbReference type="InterPro" id="IPR022343">
    <property type="entry name" value="GCR1-cAMP_receptor"/>
</dbReference>
<dbReference type="PANTHER" id="PTHR23112:SF47">
    <property type="entry name" value="G-PROTEIN COUPLED RECEPTOR 157"/>
    <property type="match status" value="1"/>
</dbReference>
<feature type="transmembrane region" description="Helical" evidence="6">
    <location>
        <begin position="220"/>
        <end position="240"/>
    </location>
</feature>
<dbReference type="PROSITE" id="PS50262">
    <property type="entry name" value="G_PROTEIN_RECEP_F1_2"/>
    <property type="match status" value="1"/>
</dbReference>
<dbReference type="Gene3D" id="1.20.1070.10">
    <property type="entry name" value="Rhodopsin 7-helix transmembrane proteins"/>
    <property type="match status" value="1"/>
</dbReference>
<sequence length="301" mass="33797">MSLTVVSCVLSILGTGLILFSWVFWKDVRSKLRMLVVFLSVSDMVISSGNLLGSFMLMAHLTPGTFEKYCEAQSFFTTGSSMVSFMFTMFIAIYLYLMVSKKTDAAVRLVPLATFLSIVIPLLIVSLAMAFGALGLSQYSSRIGWCWIAPGENIYGPPLSFSGRIVFWSFVAGKGVEMTAYLFTPILYFYIRREMNAQQYDSRLLNANVRMTLQDTERKLVLIPFIFLGLRIWGSLRYVGTLTENEFLSCNVVLAALQGVGDSGQGWANALLFCFFTRKVRVKIFECLCTCKKEAPQHPME</sequence>
<evidence type="ECO:0000256" key="2">
    <source>
        <dbReference type="ARBA" id="ARBA00008360"/>
    </source>
</evidence>
<keyword evidence="4 6" id="KW-1133">Transmembrane helix</keyword>
<reference evidence="8" key="1">
    <citation type="journal article" date="2020" name="J. Eukaryot. Microbiol.">
        <title>De novo Sequencing, Assembly and Annotation of the Transcriptome for the Free-Living Testate Amoeba Arcella intermedia.</title>
        <authorList>
            <person name="Ribeiro G.M."/>
            <person name="Porfirio-Sousa A.L."/>
            <person name="Maurer-Alcala X.X."/>
            <person name="Katz L.A."/>
            <person name="Lahr D.J.G."/>
        </authorList>
    </citation>
    <scope>NUCLEOTIDE SEQUENCE</scope>
</reference>
<evidence type="ECO:0000313" key="8">
    <source>
        <dbReference type="EMBL" id="NDV34311.1"/>
    </source>
</evidence>